<dbReference type="Proteomes" id="UP001519294">
    <property type="component" value="Unassembled WGS sequence"/>
</dbReference>
<keyword evidence="1" id="KW-0472">Membrane</keyword>
<comment type="caution">
    <text evidence="2">The sequence shown here is derived from an EMBL/GenBank/DDBJ whole genome shotgun (WGS) entry which is preliminary data.</text>
</comment>
<reference evidence="2 3" key="1">
    <citation type="submission" date="2021-03" db="EMBL/GenBank/DDBJ databases">
        <title>Genomic Encyclopedia of Type Strains, Phase IV (KMG-IV): sequencing the most valuable type-strain genomes for metagenomic binning, comparative biology and taxonomic classification.</title>
        <authorList>
            <person name="Goeker M."/>
        </authorList>
    </citation>
    <scope>NUCLEOTIDE SEQUENCE [LARGE SCALE GENOMIC DNA]</scope>
    <source>
        <strain evidence="2 3">DSM 25790</strain>
    </source>
</reference>
<evidence type="ECO:0008006" key="4">
    <source>
        <dbReference type="Google" id="ProtNLM"/>
    </source>
</evidence>
<protein>
    <recommendedName>
        <fullName evidence="4">Amino acid permease</fullName>
    </recommendedName>
</protein>
<accession>A0ABS4S825</accession>
<keyword evidence="1" id="KW-0812">Transmembrane</keyword>
<evidence type="ECO:0000313" key="2">
    <source>
        <dbReference type="EMBL" id="MBP2257640.1"/>
    </source>
</evidence>
<evidence type="ECO:0000313" key="3">
    <source>
        <dbReference type="Proteomes" id="UP001519294"/>
    </source>
</evidence>
<feature type="transmembrane region" description="Helical" evidence="1">
    <location>
        <begin position="44"/>
        <end position="64"/>
    </location>
</feature>
<gene>
    <name evidence="2" type="ORF">J2Z81_001594</name>
</gene>
<proteinExistence type="predicted"/>
<keyword evidence="1" id="KW-1133">Transmembrane helix</keyword>
<feature type="transmembrane region" description="Helical" evidence="1">
    <location>
        <begin position="6"/>
        <end position="24"/>
    </location>
</feature>
<dbReference type="RefSeq" id="WP_226371080.1">
    <property type="nucleotide sequence ID" value="NZ_JAGIKX010000011.1"/>
</dbReference>
<organism evidence="2 3">
    <name type="scientific">Virgibacillus alimentarius</name>
    <dbReference type="NCBI Taxonomy" id="698769"/>
    <lineage>
        <taxon>Bacteria</taxon>
        <taxon>Bacillati</taxon>
        <taxon>Bacillota</taxon>
        <taxon>Bacilli</taxon>
        <taxon>Bacillales</taxon>
        <taxon>Bacillaceae</taxon>
        <taxon>Virgibacillus</taxon>
    </lineage>
</organism>
<name>A0ABS4S825_9BACI</name>
<keyword evidence="3" id="KW-1185">Reference proteome</keyword>
<evidence type="ECO:0000256" key="1">
    <source>
        <dbReference type="SAM" id="Phobius"/>
    </source>
</evidence>
<dbReference type="EMBL" id="JAGIKX010000011">
    <property type="protein sequence ID" value="MBP2257640.1"/>
    <property type="molecule type" value="Genomic_DNA"/>
</dbReference>
<sequence>MILLAEILKAVASFMLILSSGFYLRHLEKTKKKRKLSGPEFAMYLFVQIAFAFFAIGLLIGVFFR</sequence>